<feature type="domain" description="Phytase-like" evidence="2">
    <location>
        <begin position="43"/>
        <end position="276"/>
    </location>
</feature>
<proteinExistence type="predicted"/>
<dbReference type="RefSeq" id="WP_107751541.1">
    <property type="nucleotide sequence ID" value="NZ_QBKF01000004.1"/>
</dbReference>
<dbReference type="InterPro" id="IPR015943">
    <property type="entry name" value="WD40/YVTN_repeat-like_dom_sf"/>
</dbReference>
<evidence type="ECO:0000256" key="1">
    <source>
        <dbReference type="SAM" id="SignalP"/>
    </source>
</evidence>
<dbReference type="PIRSF" id="PIRSF031900">
    <property type="entry name" value="UCP031900"/>
    <property type="match status" value="1"/>
</dbReference>
<dbReference type="InterPro" id="IPR006311">
    <property type="entry name" value="TAT_signal"/>
</dbReference>
<name>A0A2T7UUA7_9RHOB</name>
<evidence type="ECO:0000313" key="4">
    <source>
        <dbReference type="Proteomes" id="UP000244810"/>
    </source>
</evidence>
<reference evidence="3 4" key="1">
    <citation type="journal article" date="2011" name="Syst. Appl. Microbiol.">
        <title>Defluviimonas denitrificans gen. nov., sp. nov., and Pararhodobacter aggregans gen. nov., sp. nov., non-phototrophic Rhodobacteraceae from the biofilter of a marine aquaculture.</title>
        <authorList>
            <person name="Foesel B.U."/>
            <person name="Drake H.L."/>
            <person name="Schramm A."/>
        </authorList>
    </citation>
    <scope>NUCLEOTIDE SEQUENCE [LARGE SCALE GENOMIC DNA]</scope>
    <source>
        <strain evidence="3 4">D1-19</strain>
    </source>
</reference>
<feature type="chain" id="PRO_5015595382" description="Phytase-like domain-containing protein" evidence="1">
    <location>
        <begin position="28"/>
        <end position="293"/>
    </location>
</feature>
<evidence type="ECO:0000313" key="3">
    <source>
        <dbReference type="EMBL" id="PVE48168.1"/>
    </source>
</evidence>
<protein>
    <recommendedName>
        <fullName evidence="2">Phytase-like domain-containing protein</fullName>
    </recommendedName>
</protein>
<keyword evidence="1" id="KW-0732">Signal</keyword>
<dbReference type="Proteomes" id="UP000244810">
    <property type="component" value="Unassembled WGS sequence"/>
</dbReference>
<accession>A0A2T7UUA7</accession>
<dbReference type="PROSITE" id="PS51318">
    <property type="entry name" value="TAT"/>
    <property type="match status" value="1"/>
</dbReference>
<dbReference type="Pfam" id="PF13449">
    <property type="entry name" value="Phytase-like"/>
    <property type="match status" value="1"/>
</dbReference>
<dbReference type="InterPro" id="IPR014567">
    <property type="entry name" value="UCP031900"/>
</dbReference>
<dbReference type="SUPFAM" id="SSF101898">
    <property type="entry name" value="NHL repeat"/>
    <property type="match status" value="1"/>
</dbReference>
<dbReference type="OrthoDB" id="9798693at2"/>
<keyword evidence="4" id="KW-1185">Reference proteome</keyword>
<evidence type="ECO:0000259" key="2">
    <source>
        <dbReference type="Pfam" id="PF13449"/>
    </source>
</evidence>
<dbReference type="Gene3D" id="2.130.10.10">
    <property type="entry name" value="YVTN repeat-like/Quinoprotein amine dehydrogenase"/>
    <property type="match status" value="1"/>
</dbReference>
<organism evidence="3 4">
    <name type="scientific">Pararhodobacter aggregans</name>
    <dbReference type="NCBI Taxonomy" id="404875"/>
    <lineage>
        <taxon>Bacteria</taxon>
        <taxon>Pseudomonadati</taxon>
        <taxon>Pseudomonadota</taxon>
        <taxon>Alphaproteobacteria</taxon>
        <taxon>Rhodobacterales</taxon>
        <taxon>Paracoccaceae</taxon>
        <taxon>Pararhodobacter</taxon>
    </lineage>
</organism>
<sequence length="293" mass="32153">MPLTRRLFLTLAAASALPLGRPAGAIAARADSLFRWEGGGPFFGGFSGIRLTPGRDRALVVSDRGFALRVRLIRDAAGRLQAVEKIDHFTLRDPEGNEMPVHRADAEGLDVGPDGTLYVSFEGPQPRVYAYPELGGPAVALPVSPDWRRLPRNASLESLALDARGVVHVLPEATLDGGHPLYRLRDGWEVAGMIPSRGGFRPVGMDFGPDGNLYLLERKFRLAFFATRISRLRPGAWDRPETLVETSLGQLDNHEGISVTRDRAGQLWATTISDDNQLRLQNTEIAEFRLPEA</sequence>
<dbReference type="EMBL" id="QDDR01000003">
    <property type="protein sequence ID" value="PVE48168.1"/>
    <property type="molecule type" value="Genomic_DNA"/>
</dbReference>
<feature type="signal peptide" evidence="1">
    <location>
        <begin position="1"/>
        <end position="27"/>
    </location>
</feature>
<comment type="caution">
    <text evidence="3">The sequence shown here is derived from an EMBL/GenBank/DDBJ whole genome shotgun (WGS) entry which is preliminary data.</text>
</comment>
<dbReference type="AlphaFoldDB" id="A0A2T7UUA7"/>
<gene>
    <name evidence="3" type="ORF">DDE23_08530</name>
</gene>
<dbReference type="InterPro" id="IPR027372">
    <property type="entry name" value="Phytase-like_dom"/>
</dbReference>